<accession>B7AWZ1</accession>
<evidence type="ECO:0000313" key="2">
    <source>
        <dbReference type="EMBL" id="EEC56732.1"/>
    </source>
</evidence>
<dbReference type="EMBL" id="ABVQ01000037">
    <property type="protein sequence ID" value="EEC56732.1"/>
    <property type="molecule type" value="Genomic_DNA"/>
</dbReference>
<proteinExistence type="predicted"/>
<reference evidence="2 3" key="1">
    <citation type="submission" date="2008-11" db="EMBL/GenBank/DDBJ databases">
        <title>Draft genome sequence of Bacteroides pectinophilus (ATCC 43243).</title>
        <authorList>
            <person name="Sudarsanam P."/>
            <person name="Ley R."/>
            <person name="Guruge J."/>
            <person name="Turnbaugh P.J."/>
            <person name="Mahowald M."/>
            <person name="Liep D."/>
            <person name="Gordon J."/>
        </authorList>
    </citation>
    <scope>NUCLEOTIDE SEQUENCE [LARGE SCALE GENOMIC DNA]</scope>
    <source>
        <strain evidence="2 3">ATCC 43243</strain>
    </source>
</reference>
<keyword evidence="3" id="KW-1185">Reference proteome</keyword>
<feature type="transmembrane region" description="Helical" evidence="1">
    <location>
        <begin position="21"/>
        <end position="42"/>
    </location>
</feature>
<sequence>MYYRFLATLIIYDMIVKKSTTIFAFFALYLIMYNFTTVNEYFVSV</sequence>
<dbReference type="HOGENOM" id="CLU_3196257_0_0_9"/>
<organism evidence="2 3">
    <name type="scientific">[Bacteroides] pectinophilus ATCC 43243</name>
    <dbReference type="NCBI Taxonomy" id="483218"/>
    <lineage>
        <taxon>Bacteria</taxon>
        <taxon>Bacillati</taxon>
        <taxon>Bacillota</taxon>
        <taxon>Clostridia</taxon>
        <taxon>Eubacteriales</taxon>
    </lineage>
</organism>
<evidence type="ECO:0000256" key="1">
    <source>
        <dbReference type="SAM" id="Phobius"/>
    </source>
</evidence>
<name>B7AWZ1_9FIRM</name>
<reference evidence="2 3" key="2">
    <citation type="submission" date="2008-11" db="EMBL/GenBank/DDBJ databases">
        <authorList>
            <person name="Fulton L."/>
            <person name="Clifton S."/>
            <person name="Fulton B."/>
            <person name="Xu J."/>
            <person name="Minx P."/>
            <person name="Pepin K.H."/>
            <person name="Johnson M."/>
            <person name="Bhonagiri V."/>
            <person name="Nash W.E."/>
            <person name="Mardis E.R."/>
            <person name="Wilson R.K."/>
        </authorList>
    </citation>
    <scope>NUCLEOTIDE SEQUENCE [LARGE SCALE GENOMIC DNA]</scope>
    <source>
        <strain evidence="2 3">ATCC 43243</strain>
    </source>
</reference>
<keyword evidence="1" id="KW-0472">Membrane</keyword>
<gene>
    <name evidence="2" type="ORF">BACPEC_03241</name>
</gene>
<dbReference type="AlphaFoldDB" id="B7AWZ1"/>
<comment type="caution">
    <text evidence="2">The sequence shown here is derived from an EMBL/GenBank/DDBJ whole genome shotgun (WGS) entry which is preliminary data.</text>
</comment>
<protein>
    <submittedName>
        <fullName evidence="2">Uncharacterized protein</fullName>
    </submittedName>
</protein>
<keyword evidence="1" id="KW-1133">Transmembrane helix</keyword>
<dbReference type="Proteomes" id="UP000003136">
    <property type="component" value="Unassembled WGS sequence"/>
</dbReference>
<keyword evidence="1" id="KW-0812">Transmembrane</keyword>
<evidence type="ECO:0000313" key="3">
    <source>
        <dbReference type="Proteomes" id="UP000003136"/>
    </source>
</evidence>